<reference evidence="1 2" key="1">
    <citation type="submission" date="2014-03" db="EMBL/GenBank/DDBJ databases">
        <title>Genomics of Bifidobacteria.</title>
        <authorList>
            <person name="Ventura M."/>
            <person name="Milani C."/>
            <person name="Lugli G.A."/>
        </authorList>
    </citation>
    <scope>NUCLEOTIDE SEQUENCE [LARGE SCALE GENOMIC DNA]</scope>
    <source>
        <strain evidence="1 2">LMG 21395</strain>
    </source>
</reference>
<dbReference type="Proteomes" id="UP000029003">
    <property type="component" value="Unassembled WGS sequence"/>
</dbReference>
<sequence>MTVPPCLRSCVLFDLQPCNKRIGYTIAPHFVSCKHLRGHLRIESSQAADFQGRCRVGAWLLVRGRGCAGRGCLVTDTWTRADRRDDAGCRNHRIGPDARMSPIICKR</sequence>
<protein>
    <submittedName>
        <fullName evidence="1">Uncharacterized protein</fullName>
    </submittedName>
</protein>
<comment type="caution">
    <text evidence="1">The sequence shown here is derived from an EMBL/GenBank/DDBJ whole genome shotgun (WGS) entry which is preliminary data.</text>
</comment>
<dbReference type="EMBL" id="JGZT01000005">
    <property type="protein sequence ID" value="KFJ03334.1"/>
    <property type="molecule type" value="Genomic_DNA"/>
</dbReference>
<evidence type="ECO:0000313" key="2">
    <source>
        <dbReference type="Proteomes" id="UP000029003"/>
    </source>
</evidence>
<dbReference type="AlphaFoldDB" id="A0A087E6D3"/>
<proteinExistence type="predicted"/>
<name>A0A087E6D3_9BIFI</name>
<gene>
    <name evidence="1" type="ORF">THER5_1962</name>
</gene>
<evidence type="ECO:0000313" key="1">
    <source>
        <dbReference type="EMBL" id="KFJ03334.1"/>
    </source>
</evidence>
<accession>A0A087E6D3</accession>
<organism evidence="1 2">
    <name type="scientific">Bifidobacterium thermacidophilum subsp. thermacidophilum</name>
    <dbReference type="NCBI Taxonomy" id="79262"/>
    <lineage>
        <taxon>Bacteria</taxon>
        <taxon>Bacillati</taxon>
        <taxon>Actinomycetota</taxon>
        <taxon>Actinomycetes</taxon>
        <taxon>Bifidobacteriales</taxon>
        <taxon>Bifidobacteriaceae</taxon>
        <taxon>Bifidobacterium</taxon>
    </lineage>
</organism>